<sequence length="53" mass="5812">VIDNEIMDNEALMADINPPTRSTSSTKAIVLNFGKNLSTISRVEGILIQHLDD</sequence>
<evidence type="ECO:0000313" key="1">
    <source>
        <dbReference type="EMBL" id="CAF4143300.1"/>
    </source>
</evidence>
<dbReference type="AlphaFoldDB" id="A0A819XJY8"/>
<comment type="caution">
    <text evidence="1">The sequence shown here is derived from an EMBL/GenBank/DDBJ whole genome shotgun (WGS) entry which is preliminary data.</text>
</comment>
<proteinExistence type="predicted"/>
<reference evidence="1" key="1">
    <citation type="submission" date="2021-02" db="EMBL/GenBank/DDBJ databases">
        <authorList>
            <person name="Nowell W R."/>
        </authorList>
    </citation>
    <scope>NUCLEOTIDE SEQUENCE</scope>
</reference>
<name>A0A819XJY8_9BILA</name>
<accession>A0A819XJY8</accession>
<protein>
    <submittedName>
        <fullName evidence="1">Uncharacterized protein</fullName>
    </submittedName>
</protein>
<dbReference type="Proteomes" id="UP000663868">
    <property type="component" value="Unassembled WGS sequence"/>
</dbReference>
<gene>
    <name evidence="1" type="ORF">KXQ929_LOCUS36830</name>
</gene>
<dbReference type="EMBL" id="CAJOBB010005869">
    <property type="protein sequence ID" value="CAF4143300.1"/>
    <property type="molecule type" value="Genomic_DNA"/>
</dbReference>
<evidence type="ECO:0000313" key="2">
    <source>
        <dbReference type="Proteomes" id="UP000663868"/>
    </source>
</evidence>
<feature type="non-terminal residue" evidence="1">
    <location>
        <position position="1"/>
    </location>
</feature>
<organism evidence="1 2">
    <name type="scientific">Adineta steineri</name>
    <dbReference type="NCBI Taxonomy" id="433720"/>
    <lineage>
        <taxon>Eukaryota</taxon>
        <taxon>Metazoa</taxon>
        <taxon>Spiralia</taxon>
        <taxon>Gnathifera</taxon>
        <taxon>Rotifera</taxon>
        <taxon>Eurotatoria</taxon>
        <taxon>Bdelloidea</taxon>
        <taxon>Adinetida</taxon>
        <taxon>Adinetidae</taxon>
        <taxon>Adineta</taxon>
    </lineage>
</organism>